<organism evidence="2 3">
    <name type="scientific">Snodgrassella alvi</name>
    <dbReference type="NCBI Taxonomy" id="1196083"/>
    <lineage>
        <taxon>Bacteria</taxon>
        <taxon>Pseudomonadati</taxon>
        <taxon>Pseudomonadota</taxon>
        <taxon>Betaproteobacteria</taxon>
        <taxon>Neisseriales</taxon>
        <taxon>Neisseriaceae</taxon>
        <taxon>Snodgrassella</taxon>
    </lineage>
</organism>
<reference evidence="2 3" key="1">
    <citation type="journal article" date="2017" name="MBio">
        <title>Type VI secretion-mediated competition in the bee gut microbiome.</title>
        <authorList>
            <person name="Steele M.I."/>
            <person name="Kwong W.K."/>
            <person name="Powell J.E."/>
            <person name="Whiteley M."/>
            <person name="Moran N.A."/>
        </authorList>
    </citation>
    <scope>NUCLEOTIDE SEQUENCE [LARGE SCALE GENOMIC DNA]</scope>
    <source>
        <strain evidence="2 3">Occ4-2</strain>
    </source>
</reference>
<feature type="chain" id="PRO_5014621325" description="Secreted protein" evidence="1">
    <location>
        <begin position="27"/>
        <end position="199"/>
    </location>
</feature>
<evidence type="ECO:0000313" key="2">
    <source>
        <dbReference type="EMBL" id="PIT48021.1"/>
    </source>
</evidence>
<feature type="signal peptide" evidence="1">
    <location>
        <begin position="1"/>
        <end position="26"/>
    </location>
</feature>
<sequence>MRYLISILRKLMSFFMLYSLVCLAQADEQDSVYNAVENQSNLCNFSKNNTRITSLFPVDKDSKYLNGIYYGVVKKNRNNYLIKLYFENSFLKYIEIQDNKLRLGIKDNSEKIVLHIPCQDIYQNEFLCKSNKILFNNPNRLKGIKKLCLSNLKHRKIPKTSYLPDIVVEYLYFNGINIKFLNDLFKYQTKITNGIVDTF</sequence>
<gene>
    <name evidence="2" type="ORF">BHC48_09770</name>
</gene>
<protein>
    <recommendedName>
        <fullName evidence="4">Secreted protein</fullName>
    </recommendedName>
</protein>
<name>A0A2N9XI66_9NEIS</name>
<dbReference type="AlphaFoldDB" id="A0A2N9XI66"/>
<evidence type="ECO:0000256" key="1">
    <source>
        <dbReference type="SAM" id="SignalP"/>
    </source>
</evidence>
<evidence type="ECO:0000313" key="3">
    <source>
        <dbReference type="Proteomes" id="UP000231484"/>
    </source>
</evidence>
<evidence type="ECO:0008006" key="4">
    <source>
        <dbReference type="Google" id="ProtNLM"/>
    </source>
</evidence>
<keyword evidence="1" id="KW-0732">Signal</keyword>
<accession>A0A2N9XI66</accession>
<dbReference type="Proteomes" id="UP000231484">
    <property type="component" value="Unassembled WGS sequence"/>
</dbReference>
<dbReference type="EMBL" id="MEIQ01000053">
    <property type="protein sequence ID" value="PIT48021.1"/>
    <property type="molecule type" value="Genomic_DNA"/>
</dbReference>
<comment type="caution">
    <text evidence="2">The sequence shown here is derived from an EMBL/GenBank/DDBJ whole genome shotgun (WGS) entry which is preliminary data.</text>
</comment>
<proteinExistence type="predicted"/>